<dbReference type="RefSeq" id="WP_065211184.1">
    <property type="nucleotide sequence ID" value="NZ_CP016179.1"/>
</dbReference>
<sequence length="138" mass="15056">MSKTKILAAFEVEGLDIRGKQVNLLEVTVSYHKGGHNNLTSTYETGGYYIGVQVAKELPNNLVIYSGFSGGSILLVEAGRFSAKKMDNIAQEALGSDTVRKQVEFLINKYGPLLKIKPNQNMHGINLPDCMLLEPATA</sequence>
<organism evidence="1 2">
    <name type="scientific">Vibrio breoganii</name>
    <dbReference type="NCBI Taxonomy" id="553239"/>
    <lineage>
        <taxon>Bacteria</taxon>
        <taxon>Pseudomonadati</taxon>
        <taxon>Pseudomonadota</taxon>
        <taxon>Gammaproteobacteria</taxon>
        <taxon>Vibrionales</taxon>
        <taxon>Vibrionaceae</taxon>
        <taxon>Vibrio</taxon>
    </lineage>
</organism>
<dbReference type="AlphaFoldDB" id="A0AAN1CUD3"/>
<accession>A0AAN1CUD3</accession>
<dbReference type="EMBL" id="CP016179">
    <property type="protein sequence ID" value="ANO35422.1"/>
    <property type="molecule type" value="Genomic_DNA"/>
</dbReference>
<proteinExistence type="predicted"/>
<dbReference type="Proteomes" id="UP000092018">
    <property type="component" value="Plasmid unnamed1"/>
</dbReference>
<gene>
    <name evidence="1" type="ORF">A6E01_19610</name>
</gene>
<protein>
    <submittedName>
        <fullName evidence="1">Uncharacterized protein</fullName>
    </submittedName>
</protein>
<geneLocation type="plasmid" evidence="1 2">
    <name>unnamed1</name>
</geneLocation>
<name>A0AAN1CUD3_9VIBR</name>
<evidence type="ECO:0000313" key="2">
    <source>
        <dbReference type="Proteomes" id="UP000092018"/>
    </source>
</evidence>
<dbReference type="KEGG" id="vbr:A6E01_19610"/>
<evidence type="ECO:0000313" key="1">
    <source>
        <dbReference type="EMBL" id="ANO35422.1"/>
    </source>
</evidence>
<reference evidence="1 2" key="1">
    <citation type="submission" date="2016-06" db="EMBL/GenBank/DDBJ databases">
        <title>Adaptive Radiation by Waves of Gene Transfer Leads to Fine-Scale Resource Partitioning in Marine Microbes.</title>
        <authorList>
            <person name="Hehemann J.-H."/>
            <person name="Arevalo P."/>
            <person name="Datta M.S."/>
            <person name="Yu X."/>
            <person name="Corzett C."/>
            <person name="Henschel A."/>
            <person name="Preheim S.P."/>
            <person name="Timberlake S."/>
            <person name="Alm E.J."/>
            <person name="Polz M.F."/>
        </authorList>
    </citation>
    <scope>NUCLEOTIDE SEQUENCE [LARGE SCALE GENOMIC DNA]</scope>
    <source>
        <strain evidence="1 2">FF50</strain>
        <plasmid evidence="1 2">unnamed1</plasmid>
    </source>
</reference>
<keyword evidence="1" id="KW-0614">Plasmid</keyword>